<feature type="compositionally biased region" description="Polar residues" evidence="1">
    <location>
        <begin position="189"/>
        <end position="204"/>
    </location>
</feature>
<feature type="region of interest" description="Disordered" evidence="1">
    <location>
        <begin position="185"/>
        <end position="243"/>
    </location>
</feature>
<evidence type="ECO:0000313" key="2">
    <source>
        <dbReference type="EMBL" id="GEZ54571.1"/>
    </source>
</evidence>
<dbReference type="EMBL" id="BKCJ010292092">
    <property type="protein sequence ID" value="GEZ54571.1"/>
    <property type="molecule type" value="Genomic_DNA"/>
</dbReference>
<protein>
    <submittedName>
        <fullName evidence="2">Retrovirus-related Pol polyprotein from transposon TNT 1-94</fullName>
    </submittedName>
</protein>
<gene>
    <name evidence="2" type="ORF">Tci_526544</name>
</gene>
<organism evidence="2">
    <name type="scientific">Tanacetum cinerariifolium</name>
    <name type="common">Dalmatian daisy</name>
    <name type="synonym">Chrysanthemum cinerariifolium</name>
    <dbReference type="NCBI Taxonomy" id="118510"/>
    <lineage>
        <taxon>Eukaryota</taxon>
        <taxon>Viridiplantae</taxon>
        <taxon>Streptophyta</taxon>
        <taxon>Embryophyta</taxon>
        <taxon>Tracheophyta</taxon>
        <taxon>Spermatophyta</taxon>
        <taxon>Magnoliopsida</taxon>
        <taxon>eudicotyledons</taxon>
        <taxon>Gunneridae</taxon>
        <taxon>Pentapetalae</taxon>
        <taxon>asterids</taxon>
        <taxon>campanulids</taxon>
        <taxon>Asterales</taxon>
        <taxon>Asteraceae</taxon>
        <taxon>Asteroideae</taxon>
        <taxon>Anthemideae</taxon>
        <taxon>Anthemidinae</taxon>
        <taxon>Tanacetum</taxon>
    </lineage>
</organism>
<evidence type="ECO:0000256" key="1">
    <source>
        <dbReference type="SAM" id="MobiDB-lite"/>
    </source>
</evidence>
<name>A0A699IJN9_TANCI</name>
<sequence>MAEDGAEGTTEDRKRNVNKMKSWKIGEIKVKRFKLRSRKARLADDKTLDIAGVGDVILKTSFDTSWTLKDVRDQQWKVTKGSLVVARGNKRGSLYMVEDWYEHVSFQRQQSRCTKGLRIPKEEWRGKDTSLAHLKAAAQMKYDTDFGIRRVTRLSETEILHLWTRFIEPENDSIVAEHGLSSKIPQILGESSDTSEGSENSVSFEENRRSDEEYSEDGASSKEGGSETPRVRRSTRESGAPVRETKSSIHLVKNLKICSGAKLVRILISEWSLSLLKILRTNVLKIAPKAHLLPKSLKAPAFRIFLDRGLQHAQILEKS</sequence>
<proteinExistence type="predicted"/>
<accession>A0A699IJN9</accession>
<reference evidence="2" key="1">
    <citation type="journal article" date="2019" name="Sci. Rep.">
        <title>Draft genome of Tanacetum cinerariifolium, the natural source of mosquito coil.</title>
        <authorList>
            <person name="Yamashiro T."/>
            <person name="Shiraishi A."/>
            <person name="Satake H."/>
            <person name="Nakayama K."/>
        </authorList>
    </citation>
    <scope>NUCLEOTIDE SEQUENCE</scope>
</reference>
<comment type="caution">
    <text evidence="2">The sequence shown here is derived from an EMBL/GenBank/DDBJ whole genome shotgun (WGS) entry which is preliminary data.</text>
</comment>
<dbReference type="AlphaFoldDB" id="A0A699IJN9"/>